<keyword evidence="2" id="KW-1185">Reference proteome</keyword>
<protein>
    <submittedName>
        <fullName evidence="1">Uncharacterized protein</fullName>
    </submittedName>
</protein>
<accession>A0A4Y3K732</accession>
<name>A0A4Y3K732_CELUD</name>
<gene>
    <name evidence="1" type="ORF">CUD01_07850</name>
</gene>
<dbReference type="EMBL" id="BJLP01000009">
    <property type="protein sequence ID" value="GEA80341.1"/>
    <property type="molecule type" value="Genomic_DNA"/>
</dbReference>
<comment type="caution">
    <text evidence="1">The sequence shown here is derived from an EMBL/GenBank/DDBJ whole genome shotgun (WGS) entry which is preliminary data.</text>
</comment>
<dbReference type="Proteomes" id="UP000315842">
    <property type="component" value="Unassembled WGS sequence"/>
</dbReference>
<evidence type="ECO:0000313" key="2">
    <source>
        <dbReference type="Proteomes" id="UP000315842"/>
    </source>
</evidence>
<reference evidence="1 2" key="1">
    <citation type="submission" date="2019-06" db="EMBL/GenBank/DDBJ databases">
        <title>Whole genome shotgun sequence of Cellulomonas uda NBRC 3747.</title>
        <authorList>
            <person name="Hosoyama A."/>
            <person name="Uohara A."/>
            <person name="Ohji S."/>
            <person name="Ichikawa N."/>
        </authorList>
    </citation>
    <scope>NUCLEOTIDE SEQUENCE [LARGE SCALE GENOMIC DNA]</scope>
    <source>
        <strain evidence="1 2">NBRC 3747</strain>
    </source>
</reference>
<proteinExistence type="predicted"/>
<organism evidence="1 2">
    <name type="scientific">Cellulomonas uda</name>
    <dbReference type="NCBI Taxonomy" id="1714"/>
    <lineage>
        <taxon>Bacteria</taxon>
        <taxon>Bacillati</taxon>
        <taxon>Actinomycetota</taxon>
        <taxon>Actinomycetes</taxon>
        <taxon>Micrococcales</taxon>
        <taxon>Cellulomonadaceae</taxon>
        <taxon>Cellulomonas</taxon>
    </lineage>
</organism>
<dbReference type="AlphaFoldDB" id="A0A4Y3K732"/>
<sequence>MMRGSEDDTTLVASIETNIPSRMPESASRTSRRVMAGAVVPGAVVPGAVVPGAVVPGAPGGVGCWDTVFLVLFVRSGPGVVGGVRCGWCEGEREAASGGCAVG</sequence>
<evidence type="ECO:0000313" key="1">
    <source>
        <dbReference type="EMBL" id="GEA80341.1"/>
    </source>
</evidence>